<gene>
    <name evidence="2" type="ORF">FHS18_005607</name>
</gene>
<dbReference type="AlphaFoldDB" id="A0A7W5B2Z8"/>
<name>A0A7W5B2Z8_9BACL</name>
<dbReference type="InterPro" id="IPR002901">
    <property type="entry name" value="MGlyc_endo_b_GlcNAc-like_dom"/>
</dbReference>
<dbReference type="Proteomes" id="UP000570361">
    <property type="component" value="Unassembled WGS sequence"/>
</dbReference>
<dbReference type="EMBL" id="JACHXK010000019">
    <property type="protein sequence ID" value="MBB3113495.1"/>
    <property type="molecule type" value="Genomic_DNA"/>
</dbReference>
<dbReference type="GO" id="GO:0004040">
    <property type="term" value="F:amidase activity"/>
    <property type="evidence" value="ECO:0007669"/>
    <property type="project" value="InterPro"/>
</dbReference>
<protein>
    <submittedName>
        <fullName evidence="2">Flagellum-specific peptidoglycan hydrolase FlgJ</fullName>
    </submittedName>
</protein>
<proteinExistence type="predicted"/>
<dbReference type="Pfam" id="PF01832">
    <property type="entry name" value="Glucosaminidase"/>
    <property type="match status" value="1"/>
</dbReference>
<evidence type="ECO:0000259" key="1">
    <source>
        <dbReference type="Pfam" id="PF01832"/>
    </source>
</evidence>
<evidence type="ECO:0000313" key="2">
    <source>
        <dbReference type="EMBL" id="MBB3113495.1"/>
    </source>
</evidence>
<keyword evidence="3" id="KW-1185">Reference proteome</keyword>
<dbReference type="RefSeq" id="WP_183603569.1">
    <property type="nucleotide sequence ID" value="NZ_JACHXK010000019.1"/>
</dbReference>
<sequence length="355" mass="38008">MRKLQIHKLFVYLLSVTLILTLGMNFRIFADPAHEPAPDKMQAQADTYVSSPVPTHKLAAPAINAVPTVKPNTTPTAKQASQTAKPTVAAAAKTATVKQAAAEYEVTAYYLNVRMNGYSTSQIRDIVKKGDILKVVRTTAGGWLQLEGGGYVHGGYAKLVSPSAAPASQPVTTAATSRSDALPIKPAVAAAKSAPKATNAVVKVQTLELEEPNQPKSAVKSDSGLSKEHIAAILKNTALAGQGLEEVILAVEEEYGINAYFTIAVMKLESGNGKSKLAKSKNNLFGLNAIDGKHHKAFSFKTKGDSVRKFGQLISKSYLGKGYTTIEKIAKKYCPANPKWPSLVSRIMKADYRKL</sequence>
<evidence type="ECO:0000313" key="3">
    <source>
        <dbReference type="Proteomes" id="UP000570361"/>
    </source>
</evidence>
<dbReference type="Gene3D" id="1.10.530.10">
    <property type="match status" value="1"/>
</dbReference>
<accession>A0A7W5B2Z8</accession>
<organism evidence="2 3">
    <name type="scientific">Paenibacillus phyllosphaerae</name>
    <dbReference type="NCBI Taxonomy" id="274593"/>
    <lineage>
        <taxon>Bacteria</taxon>
        <taxon>Bacillati</taxon>
        <taxon>Bacillota</taxon>
        <taxon>Bacilli</taxon>
        <taxon>Bacillales</taxon>
        <taxon>Paenibacillaceae</taxon>
        <taxon>Paenibacillus</taxon>
    </lineage>
</organism>
<keyword evidence="2" id="KW-0378">Hydrolase</keyword>
<reference evidence="2 3" key="1">
    <citation type="submission" date="2020-08" db="EMBL/GenBank/DDBJ databases">
        <title>Genomic Encyclopedia of Type Strains, Phase III (KMG-III): the genomes of soil and plant-associated and newly described type strains.</title>
        <authorList>
            <person name="Whitman W."/>
        </authorList>
    </citation>
    <scope>NUCLEOTIDE SEQUENCE [LARGE SCALE GENOMIC DNA]</scope>
    <source>
        <strain evidence="2 3">CECT 5862</strain>
    </source>
</reference>
<comment type="caution">
    <text evidence="2">The sequence shown here is derived from an EMBL/GenBank/DDBJ whole genome shotgun (WGS) entry which is preliminary data.</text>
</comment>
<feature type="domain" description="Mannosyl-glycoprotein endo-beta-N-acetylglucosamidase-like" evidence="1">
    <location>
        <begin position="249"/>
        <end position="350"/>
    </location>
</feature>